<evidence type="ECO:0000259" key="2">
    <source>
        <dbReference type="Pfam" id="PF07929"/>
    </source>
</evidence>
<feature type="domain" description="Plasmid pRiA4b Orf3-like" evidence="2">
    <location>
        <begin position="154"/>
        <end position="255"/>
    </location>
</feature>
<feature type="compositionally biased region" description="Basic and acidic residues" evidence="1">
    <location>
        <begin position="255"/>
        <end position="265"/>
    </location>
</feature>
<proteinExistence type="predicted"/>
<organism evidence="3 4">
    <name type="scientific">Virgibacillus natechei</name>
    <dbReference type="NCBI Taxonomy" id="1216297"/>
    <lineage>
        <taxon>Bacteria</taxon>
        <taxon>Bacillati</taxon>
        <taxon>Bacillota</taxon>
        <taxon>Bacilli</taxon>
        <taxon>Bacillales</taxon>
        <taxon>Bacillaceae</taxon>
        <taxon>Virgibacillus</taxon>
    </lineage>
</organism>
<evidence type="ECO:0000256" key="1">
    <source>
        <dbReference type="SAM" id="MobiDB-lite"/>
    </source>
</evidence>
<reference evidence="3 4" key="1">
    <citation type="submission" date="2021-03" db="EMBL/GenBank/DDBJ databases">
        <title>Genomic Encyclopedia of Type Strains, Phase IV (KMG-IV): sequencing the most valuable type-strain genomes for metagenomic binning, comparative biology and taxonomic classification.</title>
        <authorList>
            <person name="Goeker M."/>
        </authorList>
    </citation>
    <scope>NUCLEOTIDE SEQUENCE [LARGE SCALE GENOMIC DNA]</scope>
    <source>
        <strain evidence="3 4">DSM 25609</strain>
    </source>
</reference>
<comment type="caution">
    <text evidence="3">The sequence shown here is derived from an EMBL/GenBank/DDBJ whole genome shotgun (WGS) entry which is preliminary data.</text>
</comment>
<sequence>MEEMPFAKNIQVDEEDRLDHQLDGYENFLYYFGYFGLWEFEPKPINSVNVDYVRGTEPKSIKLMPRFKKLIPALVEAWNPPQDPITDSIMGMMSMFGDILDGEEEAVEEAEEELESLFTLLQPLFAKGELKNILLVPGEGESINGNFTLTASLHSSCWRRLRLPGSATLLDLHEVIQEAFGFDDDHLYSFFMDGKRFSKYFYNSPMDVQGPYVHEKQIGRLNLYEGKRFVYLFDFGDEWLIDIKVEKIEEEEEKPADIVEKKGEDPDQYEW</sequence>
<gene>
    <name evidence="3" type="ORF">J2Z83_002612</name>
</gene>
<dbReference type="Gene3D" id="3.10.290.30">
    <property type="entry name" value="MM3350-like"/>
    <property type="match status" value="1"/>
</dbReference>
<dbReference type="InterPro" id="IPR012912">
    <property type="entry name" value="Plasmid_pRiA4b_Orf3-like"/>
</dbReference>
<dbReference type="PANTHER" id="PTHR41878:SF1">
    <property type="entry name" value="TNPR PROTEIN"/>
    <property type="match status" value="1"/>
</dbReference>
<dbReference type="InterPro" id="IPR024047">
    <property type="entry name" value="MM3350-like_sf"/>
</dbReference>
<evidence type="ECO:0000313" key="3">
    <source>
        <dbReference type="EMBL" id="MBP1970491.1"/>
    </source>
</evidence>
<dbReference type="SUPFAM" id="SSF159941">
    <property type="entry name" value="MM3350-like"/>
    <property type="match status" value="1"/>
</dbReference>
<name>A0ABS4IJG6_9BACI</name>
<protein>
    <recommendedName>
        <fullName evidence="2">Plasmid pRiA4b Orf3-like domain-containing protein</fullName>
    </recommendedName>
</protein>
<keyword evidence="4" id="KW-1185">Reference proteome</keyword>
<accession>A0ABS4IJG6</accession>
<dbReference type="PANTHER" id="PTHR41878">
    <property type="entry name" value="LEXA REPRESSOR-RELATED"/>
    <property type="match status" value="1"/>
</dbReference>
<dbReference type="Pfam" id="PF07929">
    <property type="entry name" value="PRiA4_ORF3"/>
    <property type="match status" value="1"/>
</dbReference>
<feature type="region of interest" description="Disordered" evidence="1">
    <location>
        <begin position="252"/>
        <end position="271"/>
    </location>
</feature>
<evidence type="ECO:0000313" key="4">
    <source>
        <dbReference type="Proteomes" id="UP001519345"/>
    </source>
</evidence>
<dbReference type="Proteomes" id="UP001519345">
    <property type="component" value="Unassembled WGS sequence"/>
</dbReference>
<dbReference type="EMBL" id="JAGGKX010000014">
    <property type="protein sequence ID" value="MBP1970491.1"/>
    <property type="molecule type" value="Genomic_DNA"/>
</dbReference>